<protein>
    <submittedName>
        <fullName evidence="2">Uncharacterized protein</fullName>
    </submittedName>
</protein>
<keyword evidence="3" id="KW-1185">Reference proteome</keyword>
<feature type="region of interest" description="Disordered" evidence="1">
    <location>
        <begin position="1"/>
        <end position="34"/>
    </location>
</feature>
<proteinExistence type="predicted"/>
<feature type="compositionally biased region" description="Low complexity" evidence="1">
    <location>
        <begin position="17"/>
        <end position="27"/>
    </location>
</feature>
<name>A0AAD9Z3K9_9LECA</name>
<evidence type="ECO:0000256" key="1">
    <source>
        <dbReference type="SAM" id="MobiDB-lite"/>
    </source>
</evidence>
<reference evidence="2" key="1">
    <citation type="submission" date="2022-11" db="EMBL/GenBank/DDBJ databases">
        <title>Chromosomal genome sequence assembly and mating type (MAT) locus characterization of the leprose asexual lichenized fungus Lepraria neglecta (Nyl.) Erichsen.</title>
        <authorList>
            <person name="Allen J.L."/>
            <person name="Pfeffer B."/>
        </authorList>
    </citation>
    <scope>NUCLEOTIDE SEQUENCE</scope>
    <source>
        <strain evidence="2">Allen 5258</strain>
    </source>
</reference>
<dbReference type="AlphaFoldDB" id="A0AAD9Z3K9"/>
<organism evidence="2 3">
    <name type="scientific">Lepraria neglecta</name>
    <dbReference type="NCBI Taxonomy" id="209136"/>
    <lineage>
        <taxon>Eukaryota</taxon>
        <taxon>Fungi</taxon>
        <taxon>Dikarya</taxon>
        <taxon>Ascomycota</taxon>
        <taxon>Pezizomycotina</taxon>
        <taxon>Lecanoromycetes</taxon>
        <taxon>OSLEUM clade</taxon>
        <taxon>Lecanoromycetidae</taxon>
        <taxon>Lecanorales</taxon>
        <taxon>Lecanorineae</taxon>
        <taxon>Stereocaulaceae</taxon>
        <taxon>Lepraria</taxon>
    </lineage>
</organism>
<dbReference type="EMBL" id="JASNWA010000009">
    <property type="protein sequence ID" value="KAK3170301.1"/>
    <property type="molecule type" value="Genomic_DNA"/>
</dbReference>
<feature type="region of interest" description="Disordered" evidence="1">
    <location>
        <begin position="100"/>
        <end position="135"/>
    </location>
</feature>
<dbReference type="Proteomes" id="UP001276659">
    <property type="component" value="Unassembled WGS sequence"/>
</dbReference>
<gene>
    <name evidence="2" type="ORF">OEA41_009688</name>
</gene>
<comment type="caution">
    <text evidence="2">The sequence shown here is derived from an EMBL/GenBank/DDBJ whole genome shotgun (WGS) entry which is preliminary data.</text>
</comment>
<accession>A0AAD9Z3K9</accession>
<evidence type="ECO:0000313" key="2">
    <source>
        <dbReference type="EMBL" id="KAK3170301.1"/>
    </source>
</evidence>
<feature type="compositionally biased region" description="Basic and acidic residues" evidence="1">
    <location>
        <begin position="100"/>
        <end position="122"/>
    </location>
</feature>
<feature type="compositionally biased region" description="Polar residues" evidence="1">
    <location>
        <begin position="1"/>
        <end position="16"/>
    </location>
</feature>
<evidence type="ECO:0000313" key="3">
    <source>
        <dbReference type="Proteomes" id="UP001276659"/>
    </source>
</evidence>
<sequence>MPPNPKTQVGGSNDNKTPPATAASATEEPGRRETLPEIWTLWQRIRYLRPSPFIVGVEDCKDALEENKFDTRAALKDLIELEGVIDGNRAKEMIREAERAFATERDGAGEGKEEGGSDEKMQAAESKSGHGQSELSEILEIREIITTLQE</sequence>